<name>B9TEB9_RICCO</name>
<feature type="region of interest" description="Disordered" evidence="1">
    <location>
        <begin position="198"/>
        <end position="221"/>
    </location>
</feature>
<evidence type="ECO:0000313" key="3">
    <source>
        <dbReference type="Proteomes" id="UP000008311"/>
    </source>
</evidence>
<keyword evidence="3" id="KW-1185">Reference proteome</keyword>
<evidence type="ECO:0000313" key="2">
    <source>
        <dbReference type="EMBL" id="EEF25796.1"/>
    </source>
</evidence>
<accession>B9TEB9</accession>
<proteinExistence type="predicted"/>
<reference evidence="3" key="1">
    <citation type="journal article" date="2010" name="Nat. Biotechnol.">
        <title>Draft genome sequence of the oilseed species Ricinus communis.</title>
        <authorList>
            <person name="Chan A.P."/>
            <person name="Crabtree J."/>
            <person name="Zhao Q."/>
            <person name="Lorenzi H."/>
            <person name="Orvis J."/>
            <person name="Puiu D."/>
            <person name="Melake-Berhan A."/>
            <person name="Jones K.M."/>
            <person name="Redman J."/>
            <person name="Chen G."/>
            <person name="Cahoon E.B."/>
            <person name="Gedil M."/>
            <person name="Stanke M."/>
            <person name="Haas B.J."/>
            <person name="Wortman J.R."/>
            <person name="Fraser-Liggett C.M."/>
            <person name="Ravel J."/>
            <person name="Rabinowicz P.D."/>
        </authorList>
    </citation>
    <scope>NUCLEOTIDE SEQUENCE [LARGE SCALE GENOMIC DNA]</scope>
    <source>
        <strain evidence="3">cv. Hale</strain>
    </source>
</reference>
<dbReference type="InParanoid" id="B9TEB9"/>
<protein>
    <submittedName>
        <fullName evidence="2">Uncharacterized protein</fullName>
    </submittedName>
</protein>
<dbReference type="EMBL" id="EQ978905">
    <property type="protein sequence ID" value="EEF25796.1"/>
    <property type="molecule type" value="Genomic_DNA"/>
</dbReference>
<evidence type="ECO:0000256" key="1">
    <source>
        <dbReference type="SAM" id="MobiDB-lite"/>
    </source>
</evidence>
<organism evidence="2 3">
    <name type="scientific">Ricinus communis</name>
    <name type="common">Castor bean</name>
    <dbReference type="NCBI Taxonomy" id="3988"/>
    <lineage>
        <taxon>Eukaryota</taxon>
        <taxon>Viridiplantae</taxon>
        <taxon>Streptophyta</taxon>
        <taxon>Embryophyta</taxon>
        <taxon>Tracheophyta</taxon>
        <taxon>Spermatophyta</taxon>
        <taxon>Magnoliopsida</taxon>
        <taxon>eudicotyledons</taxon>
        <taxon>Gunneridae</taxon>
        <taxon>Pentapetalae</taxon>
        <taxon>rosids</taxon>
        <taxon>fabids</taxon>
        <taxon>Malpighiales</taxon>
        <taxon>Euphorbiaceae</taxon>
        <taxon>Acalyphoideae</taxon>
        <taxon>Acalypheae</taxon>
        <taxon>Ricinus</taxon>
    </lineage>
</organism>
<gene>
    <name evidence="2" type="ORF">RCOM_1930290</name>
</gene>
<dbReference type="Proteomes" id="UP000008311">
    <property type="component" value="Unassembled WGS sequence"/>
</dbReference>
<sequence>MRVVGLKAGAVHLDRIRARLQPLQVDAHRLAVAGRLHGRVETTIAASLLWRLEVPRQHLHATAILGRVALRIGGPERRVAQLIQAEAALERRGRRARLLKQIAIGPVAHALRNALGGFELAQDVRRADVRVVHRIAWRVAGAPLGEVQRHVGMAGFRHLAPHLAHVADDGVRRRRELGVVLAVLVEEATIHTVGMRGDEVHHRPGRSGMRQEFRHPRRTGG</sequence>
<dbReference type="AlphaFoldDB" id="B9TEB9"/>